<evidence type="ECO:0000313" key="1">
    <source>
        <dbReference type="EMBL" id="BAQ24807.1"/>
    </source>
</evidence>
<keyword evidence="2" id="KW-1185">Reference proteome</keyword>
<dbReference type="KEGG" id="strg:SRT_15460"/>
<gene>
    <name evidence="1" type="ORF">SRT_15460</name>
</gene>
<protein>
    <submittedName>
        <fullName evidence="1">Putative toxin-antitoxin system, antitoxin component, ribbon-helix-helix fold protein</fullName>
    </submittedName>
</protein>
<dbReference type="EMBL" id="AP014612">
    <property type="protein sequence ID" value="BAQ24807.1"/>
    <property type="molecule type" value="Genomic_DNA"/>
</dbReference>
<name>A0A1L7LKT3_9STRE</name>
<evidence type="ECO:0000313" key="2">
    <source>
        <dbReference type="Proteomes" id="UP000217758"/>
    </source>
</evidence>
<dbReference type="Proteomes" id="UP000217758">
    <property type="component" value="Chromosome"/>
</dbReference>
<sequence length="46" mass="5184">MLSSPIKSSEQEVYLSSLKAKLDKGYQDILDGNMIDAKEVFAEYDL</sequence>
<proteinExistence type="predicted"/>
<organism evidence="1 2">
    <name type="scientific">Streptococcus troglodytae</name>
    <dbReference type="NCBI Taxonomy" id="1111760"/>
    <lineage>
        <taxon>Bacteria</taxon>
        <taxon>Bacillati</taxon>
        <taxon>Bacillota</taxon>
        <taxon>Bacilli</taxon>
        <taxon>Lactobacillales</taxon>
        <taxon>Streptococcaceae</taxon>
        <taxon>Streptococcus</taxon>
    </lineage>
</organism>
<accession>A0A1L7LKT3</accession>
<reference evidence="1 2" key="1">
    <citation type="journal article" date="2016" name="Microbiol. Immunol.">
        <title>Complete genome sequence of Streptococcus troglodytae TKU31 isolated from the oral cavity of a chimpanzee (Pan troglodytes).</title>
        <authorList>
            <person name="Okamoto M."/>
            <person name="Naito M."/>
            <person name="Miyanohara M."/>
            <person name="Imai S."/>
            <person name="Nomura Y."/>
            <person name="Saito W."/>
            <person name="Momoi Y."/>
            <person name="Takada K."/>
            <person name="Miyabe-Nishiwaki T."/>
            <person name="Tomonaga M."/>
            <person name="Hanada N."/>
        </authorList>
    </citation>
    <scope>NUCLEOTIDE SEQUENCE [LARGE SCALE GENOMIC DNA]</scope>
    <source>
        <strain evidence="2">TKU 31</strain>
    </source>
</reference>
<dbReference type="AlphaFoldDB" id="A0A1L7LKT3"/>